<dbReference type="Gene3D" id="3.40.50.10790">
    <property type="entry name" value="S-adenosyl-l-methionine hydroxide adenosyltransferase, N-terminal"/>
    <property type="match status" value="1"/>
</dbReference>
<dbReference type="AlphaFoldDB" id="A0A2W4QIM7"/>
<dbReference type="Gene3D" id="2.40.30.90">
    <property type="entry name" value="Bacterial fluorinating enzyme like"/>
    <property type="match status" value="1"/>
</dbReference>
<evidence type="ECO:0000256" key="1">
    <source>
        <dbReference type="ARBA" id="ARBA00022691"/>
    </source>
</evidence>
<proteinExistence type="inferred from homology"/>
<evidence type="ECO:0000259" key="3">
    <source>
        <dbReference type="Pfam" id="PF01887"/>
    </source>
</evidence>
<dbReference type="PANTHER" id="PTHR35092">
    <property type="entry name" value="CHLORINASE MJ1651"/>
    <property type="match status" value="1"/>
</dbReference>
<feature type="domain" description="S-adenosyl-l-methionine hydroxide adenosyltransferase N-terminal" evidence="3">
    <location>
        <begin position="2"/>
        <end position="137"/>
    </location>
</feature>
<feature type="domain" description="S-adenosyl-l-methionine hydroxide adenosyltransferase C-terminal" evidence="4">
    <location>
        <begin position="160"/>
        <end position="236"/>
    </location>
</feature>
<evidence type="ECO:0000313" key="5">
    <source>
        <dbReference type="EMBL" id="PZN71942.1"/>
    </source>
</evidence>
<organism evidence="5 6">
    <name type="scientific">Candidatus Methylumidiphilus alinenensis</name>
    <dbReference type="NCBI Taxonomy" id="2202197"/>
    <lineage>
        <taxon>Bacteria</taxon>
        <taxon>Pseudomonadati</taxon>
        <taxon>Pseudomonadota</taxon>
        <taxon>Gammaproteobacteria</taxon>
        <taxon>Methylococcales</taxon>
        <taxon>Candidatus Methylumidiphilus</taxon>
    </lineage>
</organism>
<dbReference type="InterPro" id="IPR046470">
    <property type="entry name" value="SAM_HAT_C"/>
</dbReference>
<dbReference type="EMBL" id="QJPH01000504">
    <property type="protein sequence ID" value="PZN71942.1"/>
    <property type="molecule type" value="Genomic_DNA"/>
</dbReference>
<dbReference type="SUPFAM" id="SSF102522">
    <property type="entry name" value="Bacterial fluorinating enzyme, N-terminal domain"/>
    <property type="match status" value="1"/>
</dbReference>
<protein>
    <recommendedName>
        <fullName evidence="7">SAM-dependent chlorinase/fluorinase</fullName>
    </recommendedName>
</protein>
<dbReference type="InterPro" id="IPR023228">
    <property type="entry name" value="SAM_OH_AdoTrfase_N_sf"/>
</dbReference>
<dbReference type="PIRSF" id="PIRSF006779">
    <property type="entry name" value="UCP006779"/>
    <property type="match status" value="1"/>
</dbReference>
<name>A0A2W4QIM7_9GAMM</name>
<gene>
    <name evidence="5" type="ORF">DM484_25210</name>
</gene>
<evidence type="ECO:0000259" key="4">
    <source>
        <dbReference type="Pfam" id="PF20257"/>
    </source>
</evidence>
<comment type="similarity">
    <text evidence="2">Belongs to the SAM hydrolase / SAM-dependent halogenase family.</text>
</comment>
<comment type="caution">
    <text evidence="5">The sequence shown here is derived from an EMBL/GenBank/DDBJ whole genome shotgun (WGS) entry which is preliminary data.</text>
</comment>
<evidence type="ECO:0000313" key="6">
    <source>
        <dbReference type="Proteomes" id="UP000249396"/>
    </source>
</evidence>
<keyword evidence="1" id="KW-0949">S-adenosyl-L-methionine</keyword>
<evidence type="ECO:0000256" key="2">
    <source>
        <dbReference type="ARBA" id="ARBA00024035"/>
    </source>
</evidence>
<dbReference type="InterPro" id="IPR046469">
    <property type="entry name" value="SAM_HAT_N"/>
</dbReference>
<evidence type="ECO:0008006" key="7">
    <source>
        <dbReference type="Google" id="ProtNLM"/>
    </source>
</evidence>
<dbReference type="InterPro" id="IPR023227">
    <property type="entry name" value="SAM_OH_AdoTrfase_C_sf"/>
</dbReference>
<dbReference type="SUPFAM" id="SSF101852">
    <property type="entry name" value="Bacterial fluorinating enzyme, C-terminal domain"/>
    <property type="match status" value="1"/>
</dbReference>
<sequence length="243" mass="26657">MIFLFTDFGPSGPYLGQMEAVLRINAPGVDVINLVSDAPTGKPRLASYLLAALAADFTKGSVFLCIVDPGVGGDRLPVVLEADGRWFVGPDNGLLNTVAVQAKCVDWRIITWRPERLSASFHGRDLFAPVAAQIARQDFARFVSDWDGPELGNWPTDIASIVYFDHYGNAITGWRYSDALEGTFLLVVGQRIHQARTFIDSALGRPFWYCNSMGLVEIAVNLGRADDVLSLELGQDLYFEDGP</sequence>
<accession>A0A2W4QIM7</accession>
<dbReference type="InterPro" id="IPR002747">
    <property type="entry name" value="SAM_OH_AdoTrfase"/>
</dbReference>
<reference evidence="5 6" key="1">
    <citation type="journal article" date="2018" name="Aquat. Microb. Ecol.">
        <title>Gammaproteobacterial methanotrophs dominate.</title>
        <authorList>
            <person name="Rissanen A.J."/>
            <person name="Saarenheimo J."/>
            <person name="Tiirola M."/>
            <person name="Peura S."/>
            <person name="Aalto S.L."/>
            <person name="Karvinen A."/>
            <person name="Nykanen H."/>
        </authorList>
    </citation>
    <scope>NUCLEOTIDE SEQUENCE [LARGE SCALE GENOMIC DNA]</scope>
    <source>
        <strain evidence="5">AMbin10</strain>
    </source>
</reference>
<dbReference type="Pfam" id="PF01887">
    <property type="entry name" value="SAM_HAT_N"/>
    <property type="match status" value="1"/>
</dbReference>
<dbReference type="Proteomes" id="UP000249396">
    <property type="component" value="Unassembled WGS sequence"/>
</dbReference>
<dbReference type="Pfam" id="PF20257">
    <property type="entry name" value="SAM_HAT_C"/>
    <property type="match status" value="1"/>
</dbReference>
<dbReference type="PANTHER" id="PTHR35092:SF1">
    <property type="entry name" value="CHLORINASE MJ1651"/>
    <property type="match status" value="1"/>
</dbReference>